<dbReference type="InterPro" id="IPR050272">
    <property type="entry name" value="Isochorismatase-like_hydrls"/>
</dbReference>
<protein>
    <submittedName>
        <fullName evidence="4">Isochorismatase family hydrolase, putative</fullName>
    </submittedName>
</protein>
<dbReference type="EMBL" id="GL698512">
    <property type="protein sequence ID" value="EFY88377.1"/>
    <property type="molecule type" value="Genomic_DNA"/>
</dbReference>
<dbReference type="InParanoid" id="E9E6T8"/>
<reference evidence="4 5" key="1">
    <citation type="journal article" date="2011" name="PLoS Genet.">
        <title>Genome sequencing and comparative transcriptomics of the model entomopathogenic fungi Metarhizium anisopliae and M. acridum.</title>
        <authorList>
            <person name="Gao Q."/>
            <person name="Jin K."/>
            <person name="Ying S.H."/>
            <person name="Zhang Y."/>
            <person name="Xiao G."/>
            <person name="Shang Y."/>
            <person name="Duan Z."/>
            <person name="Hu X."/>
            <person name="Xie X.Q."/>
            <person name="Zhou G."/>
            <person name="Peng G."/>
            <person name="Luo Z."/>
            <person name="Huang W."/>
            <person name="Wang B."/>
            <person name="Fang W."/>
            <person name="Wang S."/>
            <person name="Zhong Y."/>
            <person name="Ma L.J."/>
            <person name="St Leger R.J."/>
            <person name="Zhao G.P."/>
            <person name="Pei Y."/>
            <person name="Feng M.G."/>
            <person name="Xia Y."/>
            <person name="Wang C."/>
        </authorList>
    </citation>
    <scope>NUCLEOTIDE SEQUENCE [LARGE SCALE GENOMIC DNA]</scope>
    <source>
        <strain evidence="4 5">CQMa 102</strain>
    </source>
</reference>
<gene>
    <name evidence="4" type="ORF">MAC_05586</name>
</gene>
<keyword evidence="5" id="KW-1185">Reference proteome</keyword>
<dbReference type="GeneID" id="19249897"/>
<dbReference type="Proteomes" id="UP000002499">
    <property type="component" value="Unassembled WGS sequence"/>
</dbReference>
<dbReference type="GO" id="GO:0016787">
    <property type="term" value="F:hydrolase activity"/>
    <property type="evidence" value="ECO:0007669"/>
    <property type="project" value="UniProtKB-KW"/>
</dbReference>
<evidence type="ECO:0000256" key="2">
    <source>
        <dbReference type="ARBA" id="ARBA00022801"/>
    </source>
</evidence>
<dbReference type="eggNOG" id="ENOG502S2NA">
    <property type="taxonomic scope" value="Eukaryota"/>
</dbReference>
<organism evidence="5">
    <name type="scientific">Metarhizium acridum (strain CQMa 102)</name>
    <dbReference type="NCBI Taxonomy" id="655827"/>
    <lineage>
        <taxon>Eukaryota</taxon>
        <taxon>Fungi</taxon>
        <taxon>Dikarya</taxon>
        <taxon>Ascomycota</taxon>
        <taxon>Pezizomycotina</taxon>
        <taxon>Sordariomycetes</taxon>
        <taxon>Hypocreomycetidae</taxon>
        <taxon>Hypocreales</taxon>
        <taxon>Clavicipitaceae</taxon>
        <taxon>Metarhizium</taxon>
    </lineage>
</organism>
<dbReference type="PANTHER" id="PTHR43540">
    <property type="entry name" value="PEROXYUREIDOACRYLATE/UREIDOACRYLATE AMIDOHYDROLASE-RELATED"/>
    <property type="match status" value="1"/>
</dbReference>
<dbReference type="HOGENOM" id="CLU_068979_5_2_1"/>
<dbReference type="InterPro" id="IPR036380">
    <property type="entry name" value="Isochorismatase-like_sf"/>
</dbReference>
<dbReference type="OMA" id="IIHIFHS"/>
<dbReference type="InterPro" id="IPR000868">
    <property type="entry name" value="Isochorismatase-like_dom"/>
</dbReference>
<keyword evidence="2 4" id="KW-0378">Hydrolase</keyword>
<evidence type="ECO:0000313" key="5">
    <source>
        <dbReference type="Proteomes" id="UP000002499"/>
    </source>
</evidence>
<comment type="similarity">
    <text evidence="1">Belongs to the isochorismatase family.</text>
</comment>
<proteinExistence type="inferred from homology"/>
<feature type="domain" description="Isochorismatase-like" evidence="3">
    <location>
        <begin position="9"/>
        <end position="200"/>
    </location>
</feature>
<name>E9E6T8_METAQ</name>
<dbReference type="Gene3D" id="3.40.50.850">
    <property type="entry name" value="Isochorismatase-like"/>
    <property type="match status" value="1"/>
</dbReference>
<dbReference type="KEGG" id="maw:19249897"/>
<dbReference type="AlphaFoldDB" id="E9E6T8"/>
<dbReference type="Pfam" id="PF00857">
    <property type="entry name" value="Isochorismatase"/>
    <property type="match status" value="1"/>
</dbReference>
<evidence type="ECO:0000256" key="1">
    <source>
        <dbReference type="ARBA" id="ARBA00006336"/>
    </source>
</evidence>
<evidence type="ECO:0000259" key="3">
    <source>
        <dbReference type="Pfam" id="PF00857"/>
    </source>
</evidence>
<accession>E9E6T8</accession>
<dbReference type="OrthoDB" id="245563at2759"/>
<dbReference type="SUPFAM" id="SSF52499">
    <property type="entry name" value="Isochorismatase-like hydrolases"/>
    <property type="match status" value="1"/>
</dbReference>
<evidence type="ECO:0000313" key="4">
    <source>
        <dbReference type="EMBL" id="EFY88377.1"/>
    </source>
</evidence>
<dbReference type="PANTHER" id="PTHR43540:SF1">
    <property type="entry name" value="ISOCHORISMATASE HYDROLASE"/>
    <property type="match status" value="1"/>
</dbReference>
<sequence length="208" mass="22411">MLPASASPTALLLIDIQQGMRHASHWGPERSTPEFESNVGSVLQAARVYIQGRPDKPILIIHVHNHSARLTSPLHPTYIFPDGVAPMDVAAPVAPEPVLVEGVNSAFIGTDLEMRLRAFKTEQLVVLGLSTDECVSTTVRMAANLKVLERDAAGSRVESRIVLLSDATAAWAKGGFGARNIHEVHLASLNGQFARVEATEDAIKAILR</sequence>